<sequence>MPSIVQVAEPDDSVVPSKEQIQKVLKKSHDRWQQYVKQATDKPSILLDCLELVFSVPLVELRAGSVRYTDILAPVVDDAPTKQATSRDVVVDTGDADPAAAQRACLPGRISYQEIEGVFTYPWLVWDHGDNSDSSSSADSVGVKETTNDNLSIGLLLEEPDDIQGNRVDPIEQTSAG</sequence>
<protein>
    <submittedName>
        <fullName evidence="2">Uncharacterized protein</fullName>
    </submittedName>
</protein>
<name>K1WFX4_MARBU</name>
<keyword evidence="3" id="KW-1185">Reference proteome</keyword>
<evidence type="ECO:0000256" key="1">
    <source>
        <dbReference type="SAM" id="MobiDB-lite"/>
    </source>
</evidence>
<dbReference type="OrthoDB" id="3549294at2759"/>
<organism evidence="2 3">
    <name type="scientific">Marssonina brunnea f. sp. multigermtubi (strain MB_m1)</name>
    <name type="common">Marssonina leaf spot fungus</name>
    <dbReference type="NCBI Taxonomy" id="1072389"/>
    <lineage>
        <taxon>Eukaryota</taxon>
        <taxon>Fungi</taxon>
        <taxon>Dikarya</taxon>
        <taxon>Ascomycota</taxon>
        <taxon>Pezizomycotina</taxon>
        <taxon>Leotiomycetes</taxon>
        <taxon>Helotiales</taxon>
        <taxon>Drepanopezizaceae</taxon>
        <taxon>Drepanopeziza</taxon>
    </lineage>
</organism>
<reference evidence="2 3" key="1">
    <citation type="journal article" date="2012" name="BMC Genomics">
        <title>Sequencing the genome of Marssonina brunnea reveals fungus-poplar co-evolution.</title>
        <authorList>
            <person name="Zhu S."/>
            <person name="Cao Y.-Z."/>
            <person name="Jiang C."/>
            <person name="Tan B.-Y."/>
            <person name="Wang Z."/>
            <person name="Feng S."/>
            <person name="Zhang L."/>
            <person name="Su X.-H."/>
            <person name="Brejova B."/>
            <person name="Vinar T."/>
            <person name="Xu M."/>
            <person name="Wang M.-X."/>
            <person name="Zhang S.-G."/>
            <person name="Huang M.-R."/>
            <person name="Wu R."/>
            <person name="Zhou Y."/>
        </authorList>
    </citation>
    <scope>NUCLEOTIDE SEQUENCE [LARGE SCALE GENOMIC DNA]</scope>
    <source>
        <strain evidence="2 3">MB_m1</strain>
    </source>
</reference>
<feature type="region of interest" description="Disordered" evidence="1">
    <location>
        <begin position="151"/>
        <end position="177"/>
    </location>
</feature>
<dbReference type="HOGENOM" id="CLU_1518184_0_0_1"/>
<evidence type="ECO:0000313" key="3">
    <source>
        <dbReference type="Proteomes" id="UP000006753"/>
    </source>
</evidence>
<proteinExistence type="predicted"/>
<evidence type="ECO:0000313" key="2">
    <source>
        <dbReference type="EMBL" id="EKD16405.1"/>
    </source>
</evidence>
<accession>K1WFX4</accession>
<dbReference type="InParanoid" id="K1WFX4"/>
<dbReference type="Proteomes" id="UP000006753">
    <property type="component" value="Unassembled WGS sequence"/>
</dbReference>
<gene>
    <name evidence="2" type="ORF">MBM_05699</name>
</gene>
<dbReference type="KEGG" id="mbe:MBM_05699"/>
<dbReference type="EMBL" id="JH921439">
    <property type="protein sequence ID" value="EKD16405.1"/>
    <property type="molecule type" value="Genomic_DNA"/>
</dbReference>
<dbReference type="AlphaFoldDB" id="K1WFX4"/>